<dbReference type="AlphaFoldDB" id="A0A4P8WFN5"/>
<reference evidence="2" key="1">
    <citation type="submission" date="2019-05" db="EMBL/GenBank/DDBJ databases">
        <title>Genome sequence and methylation pattern of the halophilic Archaeon Natrinema versiforme BOL5-4.</title>
        <authorList>
            <person name="DasSarma P."/>
            <person name="Anton B.P."/>
            <person name="DasSarma S.L."/>
            <person name="Martinez F.L."/>
            <person name="Guzman D."/>
            <person name="Roberts R.J."/>
            <person name="DasSarma S."/>
        </authorList>
    </citation>
    <scope>NUCLEOTIDE SEQUENCE [LARGE SCALE GENOMIC DNA]</scope>
    <source>
        <strain evidence="2">BOL5-4</strain>
    </source>
</reference>
<name>A0A4P8WFN5_9EURY</name>
<accession>A0A4P8WFN5</accession>
<dbReference type="OrthoDB" id="205201at2157"/>
<dbReference type="KEGG" id="nvr:FEJ81_07220"/>
<organism evidence="1 2">
    <name type="scientific">Natrinema versiforme</name>
    <dbReference type="NCBI Taxonomy" id="88724"/>
    <lineage>
        <taxon>Archaea</taxon>
        <taxon>Methanobacteriati</taxon>
        <taxon>Methanobacteriota</taxon>
        <taxon>Stenosarchaea group</taxon>
        <taxon>Halobacteria</taxon>
        <taxon>Halobacteriales</taxon>
        <taxon>Natrialbaceae</taxon>
        <taxon>Natrinema</taxon>
    </lineage>
</organism>
<dbReference type="EMBL" id="CP040330">
    <property type="protein sequence ID" value="QCS42157.1"/>
    <property type="molecule type" value="Genomic_DNA"/>
</dbReference>
<dbReference type="Proteomes" id="UP000302218">
    <property type="component" value="Chromosome"/>
</dbReference>
<evidence type="ECO:0000313" key="2">
    <source>
        <dbReference type="Proteomes" id="UP000302218"/>
    </source>
</evidence>
<dbReference type="RefSeq" id="WP_138244652.1">
    <property type="nucleotide sequence ID" value="NZ_CP040330.1"/>
</dbReference>
<protein>
    <submittedName>
        <fullName evidence="1">Uncharacterized protein</fullName>
    </submittedName>
</protein>
<evidence type="ECO:0000313" key="1">
    <source>
        <dbReference type="EMBL" id="QCS42157.1"/>
    </source>
</evidence>
<dbReference type="PROSITE" id="PS51257">
    <property type="entry name" value="PROKAR_LIPOPROTEIN"/>
    <property type="match status" value="1"/>
</dbReference>
<dbReference type="GeneID" id="40265051"/>
<proteinExistence type="predicted"/>
<sequence>MRDRPRRTLLSGISASLVGTAAGCLSVLDETDETPSEESDASDDPFADLLAAVPADTADESAALSAVHESRLRDADVQDLVGPYDITHGTGLAELFAGDTGTVSRHVTVMDEGLESPFVTVFETESGDFDPARDIDAALETDLTTREHDTGTDYEFAPLADAGVVAALDGVGIVADSASTVDAAIAARDGDAPAVRDAVPTFDEGLAAFADADIRTVTTDDEWSWTYDALEPEDGEYAILAATVSEPDTLEIHHGLSLVDDSLVTDDLVDRFRAQLRSGGREIVSSDVDGSLLTATVEIDLAAERHESPGRLEAGELDADEQYVEIEVGAGDPTPVDELRLELDGEPYDEAIWADGRDEIEGGDTLLVATEDAEPYLRISLVHEGDRGMPTHTTLHADFEWTVDYDLDARTLSVRYEDEFPLDGDHVILALYDADDAEAIVSEPVRTTRPWTGTDLSTGDGATLEDVAPKTAVYVCWKEPTRSKALASDRIQPIGEATVDYEYETKTATVELAFEDDRTRPAAEYTVLRDGEPAATQWRDEGETVSDGDTLEPASVPVGTTISVVWGANDLPIGSGEADSSVSFDLTVENGTVTLVHDGGRPLPVSGLVAEVHIDDEEIDVPLDERTDGPFASGDTVTLIDELERDDPPLKVRVRRDGEYIDDAYDGEL</sequence>
<gene>
    <name evidence="1" type="ORF">FEJ81_07220</name>
</gene>